<evidence type="ECO:0000256" key="4">
    <source>
        <dbReference type="ARBA" id="ARBA00022797"/>
    </source>
</evidence>
<dbReference type="Proteomes" id="UP000035444">
    <property type="component" value="Unassembled WGS sequence"/>
</dbReference>
<comment type="similarity">
    <text evidence="2 8">Belongs to the extradiol ring-cleavage dioxygenase family.</text>
</comment>
<proteinExistence type="inferred from homology"/>
<dbReference type="PROSITE" id="PS00082">
    <property type="entry name" value="EXTRADIOL_DIOXYGENAS"/>
    <property type="match status" value="1"/>
</dbReference>
<evidence type="ECO:0000313" key="11">
    <source>
        <dbReference type="Proteomes" id="UP000035444"/>
    </source>
</evidence>
<dbReference type="InterPro" id="IPR037523">
    <property type="entry name" value="VOC_core"/>
</dbReference>
<evidence type="ECO:0000256" key="1">
    <source>
        <dbReference type="ARBA" id="ARBA00001954"/>
    </source>
</evidence>
<dbReference type="STRING" id="1489064.WH96_04535"/>
<gene>
    <name evidence="10" type="ORF">WH96_04535</name>
</gene>
<dbReference type="InterPro" id="IPR000486">
    <property type="entry name" value="Xdiol_ring_cleave_dOase_1/2"/>
</dbReference>
<evidence type="ECO:0000256" key="5">
    <source>
        <dbReference type="ARBA" id="ARBA00022964"/>
    </source>
</evidence>
<evidence type="ECO:0000256" key="8">
    <source>
        <dbReference type="RuleBase" id="RU000683"/>
    </source>
</evidence>
<evidence type="ECO:0000256" key="3">
    <source>
        <dbReference type="ARBA" id="ARBA00022723"/>
    </source>
</evidence>
<protein>
    <submittedName>
        <fullName evidence="10">Glyoxalase</fullName>
    </submittedName>
</protein>
<dbReference type="Gene3D" id="3.10.180.10">
    <property type="entry name" value="2,3-Dihydroxybiphenyl 1,2-Dioxygenase, domain 1"/>
    <property type="match status" value="1"/>
</dbReference>
<dbReference type="EMBL" id="LAQL01000003">
    <property type="protein sequence ID" value="KLN61617.1"/>
    <property type="molecule type" value="Genomic_DNA"/>
</dbReference>
<dbReference type="RefSeq" id="WP_047762952.1">
    <property type="nucleotide sequence ID" value="NZ_LAQL01000003.1"/>
</dbReference>
<dbReference type="GO" id="GO:0051213">
    <property type="term" value="F:dioxygenase activity"/>
    <property type="evidence" value="ECO:0007669"/>
    <property type="project" value="UniProtKB-KW"/>
</dbReference>
<evidence type="ECO:0000313" key="10">
    <source>
        <dbReference type="EMBL" id="KLN61617.1"/>
    </source>
</evidence>
<comment type="cofactor">
    <cofactor evidence="1 8">
        <name>Fe(2+)</name>
        <dbReference type="ChEBI" id="CHEBI:29033"/>
    </cofactor>
</comment>
<dbReference type="GO" id="GO:0008198">
    <property type="term" value="F:ferrous iron binding"/>
    <property type="evidence" value="ECO:0007669"/>
    <property type="project" value="InterPro"/>
</dbReference>
<dbReference type="PANTHER" id="PTHR36113">
    <property type="entry name" value="LYASE, PUTATIVE-RELATED-RELATED"/>
    <property type="match status" value="1"/>
</dbReference>
<keyword evidence="7 8" id="KW-0408">Iron</keyword>
<evidence type="ECO:0000256" key="7">
    <source>
        <dbReference type="ARBA" id="ARBA00023004"/>
    </source>
</evidence>
<dbReference type="Pfam" id="PF00903">
    <property type="entry name" value="Glyoxalase"/>
    <property type="match status" value="1"/>
</dbReference>
<keyword evidence="11" id="KW-1185">Reference proteome</keyword>
<dbReference type="PROSITE" id="PS51819">
    <property type="entry name" value="VOC"/>
    <property type="match status" value="1"/>
</dbReference>
<sequence length="141" mass="16314">MVRFEHANLVVTDLAATLDFIQTAFPKWIVRGQGEMQWRGKPRRWLHVGDDTTYITLNDNGDGENRELAGHKPGLAHLGFEVNDVDDIINRLQAKGFEIDIQGVEHPFRKTVYFVDPEGFQFEFIQYYSDDPAERNLYDTP</sequence>
<feature type="domain" description="VOC" evidence="9">
    <location>
        <begin position="3"/>
        <end position="127"/>
    </location>
</feature>
<keyword evidence="4 8" id="KW-0058">Aromatic hydrocarbons catabolism</keyword>
<dbReference type="AlphaFoldDB" id="A0A0H2MLK0"/>
<accession>A0A0H2MLK0</accession>
<keyword evidence="3" id="KW-0479">Metal-binding</keyword>
<keyword evidence="5 8" id="KW-0223">Dioxygenase</keyword>
<dbReference type="OrthoDB" id="4725692at2"/>
<comment type="caution">
    <text evidence="10">The sequence shown here is derived from an EMBL/GenBank/DDBJ whole genome shotgun (WGS) entry which is preliminary data.</text>
</comment>
<dbReference type="InterPro" id="IPR004360">
    <property type="entry name" value="Glyas_Fos-R_dOase_dom"/>
</dbReference>
<dbReference type="SUPFAM" id="SSF54593">
    <property type="entry name" value="Glyoxalase/Bleomycin resistance protein/Dihydroxybiphenyl dioxygenase"/>
    <property type="match status" value="1"/>
</dbReference>
<evidence type="ECO:0000259" key="9">
    <source>
        <dbReference type="PROSITE" id="PS51819"/>
    </source>
</evidence>
<evidence type="ECO:0000256" key="6">
    <source>
        <dbReference type="ARBA" id="ARBA00023002"/>
    </source>
</evidence>
<organism evidence="10 11">
    <name type="scientific">Kiloniella spongiae</name>
    <dbReference type="NCBI Taxonomy" id="1489064"/>
    <lineage>
        <taxon>Bacteria</taxon>
        <taxon>Pseudomonadati</taxon>
        <taxon>Pseudomonadota</taxon>
        <taxon>Alphaproteobacteria</taxon>
        <taxon>Rhodospirillales</taxon>
        <taxon>Kiloniellaceae</taxon>
        <taxon>Kiloniella</taxon>
    </lineage>
</organism>
<evidence type="ECO:0000256" key="2">
    <source>
        <dbReference type="ARBA" id="ARBA00008784"/>
    </source>
</evidence>
<dbReference type="CDD" id="cd06587">
    <property type="entry name" value="VOC"/>
    <property type="match status" value="1"/>
</dbReference>
<keyword evidence="6 8" id="KW-0560">Oxidoreductase</keyword>
<name>A0A0H2MLK0_9PROT</name>
<dbReference type="InterPro" id="IPR029068">
    <property type="entry name" value="Glyas_Bleomycin-R_OHBP_Dase"/>
</dbReference>
<dbReference type="PANTHER" id="PTHR36113:SF3">
    <property type="entry name" value="SLL5075 PROTEIN"/>
    <property type="match status" value="1"/>
</dbReference>
<dbReference type="InterPro" id="IPR051332">
    <property type="entry name" value="Fosfomycin_Res_Enzymes"/>
</dbReference>
<reference evidence="10 11" key="1">
    <citation type="submission" date="2015-03" db="EMBL/GenBank/DDBJ databases">
        <title>Genome Sequence of Kiloniella spongiae MEBiC09566, isolated from a marine sponge.</title>
        <authorList>
            <person name="Shao Z."/>
            <person name="Wang L."/>
            <person name="Li X."/>
        </authorList>
    </citation>
    <scope>NUCLEOTIDE SEQUENCE [LARGE SCALE GENOMIC DNA]</scope>
    <source>
        <strain evidence="10 11">MEBiC09566</strain>
    </source>
</reference>